<keyword evidence="2 5" id="KW-0575">Peroxidase</keyword>
<dbReference type="AlphaFoldDB" id="A0A518CV98"/>
<dbReference type="EMBL" id="CP036290">
    <property type="protein sequence ID" value="QDU83152.1"/>
    <property type="molecule type" value="Genomic_DNA"/>
</dbReference>
<sequence length="191" mass="20968">MLRKLPFASLAAFVLGRSNTAPKDVTEDARWKDTSFFDLEVRTLEGREQKLADLRGQVVLVVNTASKCGLTPQLEGLQTLHERYAERGLVILGFPSNQFMGQEPGTPEEIATFCQRNYGVAFPMMEKVEVQAGPGQSPVYGLLGSRTGQLPDWNFAKYLIARDGSSVQFFGARTEPLGPELTGAIETLLDA</sequence>
<dbReference type="PROSITE" id="PS00763">
    <property type="entry name" value="GLUTATHIONE_PEROXID_2"/>
    <property type="match status" value="1"/>
</dbReference>
<evidence type="ECO:0000256" key="2">
    <source>
        <dbReference type="ARBA" id="ARBA00022559"/>
    </source>
</evidence>
<dbReference type="PIRSF" id="PIRSF000303">
    <property type="entry name" value="Glutathion_perox"/>
    <property type="match status" value="1"/>
</dbReference>
<keyword evidence="3 5" id="KW-0560">Oxidoreductase</keyword>
<evidence type="ECO:0000256" key="4">
    <source>
        <dbReference type="PIRSR" id="PIRSR000303-1"/>
    </source>
</evidence>
<dbReference type="Gene3D" id="3.40.30.10">
    <property type="entry name" value="Glutaredoxin"/>
    <property type="match status" value="1"/>
</dbReference>
<dbReference type="GO" id="GO:0034599">
    <property type="term" value="P:cellular response to oxidative stress"/>
    <property type="evidence" value="ECO:0007669"/>
    <property type="project" value="TreeGrafter"/>
</dbReference>
<proteinExistence type="inferred from homology"/>
<keyword evidence="7" id="KW-1185">Reference proteome</keyword>
<feature type="active site" evidence="4">
    <location>
        <position position="68"/>
    </location>
</feature>
<dbReference type="PRINTS" id="PR01011">
    <property type="entry name" value="GLUTPROXDASE"/>
</dbReference>
<dbReference type="PROSITE" id="PS51355">
    <property type="entry name" value="GLUTATHIONE_PEROXID_3"/>
    <property type="match status" value="1"/>
</dbReference>
<dbReference type="InterPro" id="IPR036249">
    <property type="entry name" value="Thioredoxin-like_sf"/>
</dbReference>
<dbReference type="Proteomes" id="UP000319342">
    <property type="component" value="Chromosome"/>
</dbReference>
<reference evidence="6 7" key="1">
    <citation type="submission" date="2019-02" db="EMBL/GenBank/DDBJ databases">
        <title>Deep-cultivation of Planctomycetes and their phenomic and genomic characterization uncovers novel biology.</title>
        <authorList>
            <person name="Wiegand S."/>
            <person name="Jogler M."/>
            <person name="Boedeker C."/>
            <person name="Pinto D."/>
            <person name="Vollmers J."/>
            <person name="Rivas-Marin E."/>
            <person name="Kohn T."/>
            <person name="Peeters S.H."/>
            <person name="Heuer A."/>
            <person name="Rast P."/>
            <person name="Oberbeckmann S."/>
            <person name="Bunk B."/>
            <person name="Jeske O."/>
            <person name="Meyerdierks A."/>
            <person name="Storesund J.E."/>
            <person name="Kallscheuer N."/>
            <person name="Luecker S."/>
            <person name="Lage O.M."/>
            <person name="Pohl T."/>
            <person name="Merkel B.J."/>
            <person name="Hornburger P."/>
            <person name="Mueller R.-W."/>
            <person name="Bruemmer F."/>
            <person name="Labrenz M."/>
            <person name="Spormann A.M."/>
            <person name="Op den Camp H."/>
            <person name="Overmann J."/>
            <person name="Amann R."/>
            <person name="Jetten M.S.M."/>
            <person name="Mascher T."/>
            <person name="Medema M.H."/>
            <person name="Devos D.P."/>
            <person name="Kaster A.-K."/>
            <person name="Ovreas L."/>
            <person name="Rohde M."/>
            <person name="Galperin M.Y."/>
            <person name="Jogler C."/>
        </authorList>
    </citation>
    <scope>NUCLEOTIDE SEQUENCE [LARGE SCALE GENOMIC DNA]</scope>
    <source>
        <strain evidence="6 7">Pla163</strain>
    </source>
</reference>
<dbReference type="Pfam" id="PF00255">
    <property type="entry name" value="GSHPx"/>
    <property type="match status" value="1"/>
</dbReference>
<dbReference type="PANTHER" id="PTHR11592:SF78">
    <property type="entry name" value="GLUTATHIONE PEROXIDASE"/>
    <property type="match status" value="1"/>
</dbReference>
<dbReference type="InterPro" id="IPR029759">
    <property type="entry name" value="GPX_AS"/>
</dbReference>
<dbReference type="InterPro" id="IPR029760">
    <property type="entry name" value="GPX_CS"/>
</dbReference>
<name>A0A518CV98_9BACT</name>
<evidence type="ECO:0000313" key="7">
    <source>
        <dbReference type="Proteomes" id="UP000319342"/>
    </source>
</evidence>
<dbReference type="OrthoDB" id="9789406at2"/>
<dbReference type="RefSeq" id="WP_145182347.1">
    <property type="nucleotide sequence ID" value="NZ_CP036290.1"/>
</dbReference>
<organism evidence="6 7">
    <name type="scientific">Rohdeia mirabilis</name>
    <dbReference type="NCBI Taxonomy" id="2528008"/>
    <lineage>
        <taxon>Bacteria</taxon>
        <taxon>Pseudomonadati</taxon>
        <taxon>Planctomycetota</taxon>
        <taxon>Planctomycetia</taxon>
        <taxon>Planctomycetia incertae sedis</taxon>
        <taxon>Rohdeia</taxon>
    </lineage>
</organism>
<evidence type="ECO:0000256" key="3">
    <source>
        <dbReference type="ARBA" id="ARBA00023002"/>
    </source>
</evidence>
<gene>
    <name evidence="6" type="ORF">Pla163_02490</name>
</gene>
<dbReference type="CDD" id="cd00340">
    <property type="entry name" value="GSH_Peroxidase"/>
    <property type="match status" value="1"/>
</dbReference>
<comment type="similarity">
    <text evidence="1 5">Belongs to the glutathione peroxidase family.</text>
</comment>
<evidence type="ECO:0000256" key="1">
    <source>
        <dbReference type="ARBA" id="ARBA00006926"/>
    </source>
</evidence>
<dbReference type="PANTHER" id="PTHR11592">
    <property type="entry name" value="GLUTATHIONE PEROXIDASE"/>
    <property type="match status" value="1"/>
</dbReference>
<accession>A0A518CV98</accession>
<dbReference type="InterPro" id="IPR000889">
    <property type="entry name" value="Glutathione_peroxidase"/>
</dbReference>
<dbReference type="SUPFAM" id="SSF52833">
    <property type="entry name" value="Thioredoxin-like"/>
    <property type="match status" value="1"/>
</dbReference>
<dbReference type="GO" id="GO:0004601">
    <property type="term" value="F:peroxidase activity"/>
    <property type="evidence" value="ECO:0007669"/>
    <property type="project" value="UniProtKB-KW"/>
</dbReference>
<evidence type="ECO:0000313" key="6">
    <source>
        <dbReference type="EMBL" id="QDU83152.1"/>
    </source>
</evidence>
<dbReference type="PROSITE" id="PS00460">
    <property type="entry name" value="GLUTATHIONE_PEROXID_1"/>
    <property type="match status" value="1"/>
</dbReference>
<protein>
    <recommendedName>
        <fullName evidence="5">Glutathione peroxidase</fullName>
    </recommendedName>
</protein>
<evidence type="ECO:0000256" key="5">
    <source>
        <dbReference type="RuleBase" id="RU000499"/>
    </source>
</evidence>